<dbReference type="Proteomes" id="UP000256388">
    <property type="component" value="Unassembled WGS sequence"/>
</dbReference>
<organism evidence="8 9">
    <name type="scientific">Pelolinea submarina</name>
    <dbReference type="NCBI Taxonomy" id="913107"/>
    <lineage>
        <taxon>Bacteria</taxon>
        <taxon>Bacillati</taxon>
        <taxon>Chloroflexota</taxon>
        <taxon>Anaerolineae</taxon>
        <taxon>Anaerolineales</taxon>
        <taxon>Anaerolineaceae</taxon>
        <taxon>Pelolinea</taxon>
    </lineage>
</organism>
<reference evidence="8 9" key="1">
    <citation type="submission" date="2018-08" db="EMBL/GenBank/DDBJ databases">
        <title>Genomic Encyclopedia of Type Strains, Phase IV (KMG-IV): sequencing the most valuable type-strain genomes for metagenomic binning, comparative biology and taxonomic classification.</title>
        <authorList>
            <person name="Goeker M."/>
        </authorList>
    </citation>
    <scope>NUCLEOTIDE SEQUENCE [LARGE SCALE GENOMIC DNA]</scope>
    <source>
        <strain evidence="8 9">DSM 23923</strain>
    </source>
</reference>
<evidence type="ECO:0000256" key="3">
    <source>
        <dbReference type="ARBA" id="ARBA00022679"/>
    </source>
</evidence>
<dbReference type="InterPro" id="IPR050118">
    <property type="entry name" value="Pur/Pyrimidine_PRTase"/>
</dbReference>
<dbReference type="InterPro" id="IPR029057">
    <property type="entry name" value="PRTase-like"/>
</dbReference>
<comment type="subunit">
    <text evidence="5">Homodimer.</text>
</comment>
<feature type="binding site" evidence="5">
    <location>
        <position position="156"/>
    </location>
    <ligand>
        <name>xanthine</name>
        <dbReference type="ChEBI" id="CHEBI:17712"/>
    </ligand>
</feature>
<dbReference type="OrthoDB" id="9790678at2"/>
<comment type="subcellular location">
    <subcellularLocation>
        <location evidence="5">Cytoplasm</location>
    </subcellularLocation>
</comment>
<dbReference type="UniPathway" id="UPA00602">
    <property type="reaction ID" value="UER00658"/>
</dbReference>
<dbReference type="Pfam" id="PF00156">
    <property type="entry name" value="Pribosyltran"/>
    <property type="match status" value="1"/>
</dbReference>
<dbReference type="NCBIfam" id="NF006671">
    <property type="entry name" value="PRK09219.1"/>
    <property type="match status" value="1"/>
</dbReference>
<dbReference type="GO" id="GO:0000310">
    <property type="term" value="F:xanthine phosphoribosyltransferase activity"/>
    <property type="evidence" value="ECO:0007669"/>
    <property type="project" value="UniProtKB-UniRule"/>
</dbReference>
<comment type="function">
    <text evidence="5">Converts the preformed base xanthine, a product of nucleic acid breakdown, to xanthosine 5'-monophosphate (XMP), so it can be reused for RNA or DNA synthesis.</text>
</comment>
<dbReference type="Gene3D" id="3.40.50.2020">
    <property type="match status" value="1"/>
</dbReference>
<dbReference type="InterPro" id="IPR000836">
    <property type="entry name" value="PRTase_dom"/>
</dbReference>
<dbReference type="HAMAP" id="MF_01184">
    <property type="entry name" value="XPRTase"/>
    <property type="match status" value="1"/>
</dbReference>
<dbReference type="PANTHER" id="PTHR43864:SF1">
    <property type="entry name" value="XANTHINE PHOSPHORIBOSYLTRANSFERASE"/>
    <property type="match status" value="1"/>
</dbReference>
<protein>
    <recommendedName>
        <fullName evidence="5 6">Xanthine phosphoribosyltransferase</fullName>
        <shortName evidence="5">XPRTase</shortName>
        <ecNumber evidence="5 6">2.4.2.22</ecNumber>
    </recommendedName>
</protein>
<comment type="pathway">
    <text evidence="5">Purine metabolism; XMP biosynthesis via salvage pathway; XMP from xanthine: step 1/1.</text>
</comment>
<dbReference type="AlphaFoldDB" id="A0A347ZNU0"/>
<evidence type="ECO:0000256" key="4">
    <source>
        <dbReference type="ARBA" id="ARBA00022726"/>
    </source>
</evidence>
<keyword evidence="3 5" id="KW-0808">Transferase</keyword>
<dbReference type="GO" id="GO:0046110">
    <property type="term" value="P:xanthine metabolic process"/>
    <property type="evidence" value="ECO:0007669"/>
    <property type="project" value="UniProtKB-UniRule"/>
</dbReference>
<evidence type="ECO:0000256" key="6">
    <source>
        <dbReference type="NCBIfam" id="TIGR01744"/>
    </source>
</evidence>
<dbReference type="EC" id="2.4.2.22" evidence="5 6"/>
<sequence length="190" mass="20517">MQLLKERVMQEGKNLGGGILKVDAFINHQVDPHLMDECGKEFASLFADVGAQRVLTAEISGIAPALMTAKYLNIPVVYARKKKPVTMSDIVYLTVAPSHTKGVMTELIVAPEFLPRDERVLIIDDFLASGATILGLVRLTQAAGAKLVGVGALLEKEFEGGRQALAPYNIPVHSLVSITSMEDGKLEFAD</sequence>
<dbReference type="RefSeq" id="WP_116225225.1">
    <property type="nucleotide sequence ID" value="NZ_AP018437.1"/>
</dbReference>
<name>A0A347ZNU0_9CHLR</name>
<keyword evidence="4 5" id="KW-0660">Purine salvage</keyword>
<evidence type="ECO:0000256" key="2">
    <source>
        <dbReference type="ARBA" id="ARBA00022676"/>
    </source>
</evidence>
<evidence type="ECO:0000259" key="7">
    <source>
        <dbReference type="Pfam" id="PF00156"/>
    </source>
</evidence>
<evidence type="ECO:0000313" key="8">
    <source>
        <dbReference type="EMBL" id="REG08574.1"/>
    </source>
</evidence>
<dbReference type="GO" id="GO:0006166">
    <property type="term" value="P:purine ribonucleoside salvage"/>
    <property type="evidence" value="ECO:0007669"/>
    <property type="project" value="UniProtKB-KW"/>
</dbReference>
<comment type="similarity">
    <text evidence="5">Belongs to the purine/pyrimidine phosphoribosyltransferase family. Xpt subfamily.</text>
</comment>
<dbReference type="GO" id="GO:0005737">
    <property type="term" value="C:cytoplasm"/>
    <property type="evidence" value="ECO:0007669"/>
    <property type="project" value="UniProtKB-SubCell"/>
</dbReference>
<accession>A0A347ZNU0</accession>
<dbReference type="PANTHER" id="PTHR43864">
    <property type="entry name" value="HYPOXANTHINE/GUANINE PHOSPHORIBOSYLTRANSFERASE"/>
    <property type="match status" value="1"/>
</dbReference>
<evidence type="ECO:0000313" key="9">
    <source>
        <dbReference type="Proteomes" id="UP000256388"/>
    </source>
</evidence>
<comment type="caution">
    <text evidence="8">The sequence shown here is derived from an EMBL/GenBank/DDBJ whole genome shotgun (WGS) entry which is preliminary data.</text>
</comment>
<proteinExistence type="inferred from homology"/>
<keyword evidence="2 5" id="KW-0328">Glycosyltransferase</keyword>
<feature type="binding site" evidence="5">
    <location>
        <begin position="128"/>
        <end position="132"/>
    </location>
    <ligand>
        <name>5-phospho-alpha-D-ribose 1-diphosphate</name>
        <dbReference type="ChEBI" id="CHEBI:58017"/>
    </ligand>
</feature>
<dbReference type="GO" id="GO:0032265">
    <property type="term" value="P:XMP salvage"/>
    <property type="evidence" value="ECO:0007669"/>
    <property type="project" value="UniProtKB-UniRule"/>
</dbReference>
<dbReference type="SUPFAM" id="SSF53271">
    <property type="entry name" value="PRTase-like"/>
    <property type="match status" value="1"/>
</dbReference>
<feature type="binding site" evidence="5">
    <location>
        <position position="20"/>
    </location>
    <ligand>
        <name>xanthine</name>
        <dbReference type="ChEBI" id="CHEBI:17712"/>
    </ligand>
</feature>
<dbReference type="NCBIfam" id="TIGR01744">
    <property type="entry name" value="XPRTase"/>
    <property type="match status" value="1"/>
</dbReference>
<dbReference type="EMBL" id="QUMS01000002">
    <property type="protein sequence ID" value="REG08574.1"/>
    <property type="molecule type" value="Genomic_DNA"/>
</dbReference>
<feature type="binding site" evidence="5">
    <location>
        <position position="27"/>
    </location>
    <ligand>
        <name>xanthine</name>
        <dbReference type="ChEBI" id="CHEBI:17712"/>
    </ligand>
</feature>
<keyword evidence="1 5" id="KW-0963">Cytoplasm</keyword>
<dbReference type="InterPro" id="IPR010079">
    <property type="entry name" value="Xanthine_PRibTrfase"/>
</dbReference>
<gene>
    <name evidence="5" type="primary">xpt</name>
    <name evidence="8" type="ORF">DFR64_1946</name>
</gene>
<keyword evidence="9" id="KW-1185">Reference proteome</keyword>
<comment type="catalytic activity">
    <reaction evidence="5">
        <text>XMP + diphosphate = xanthine + 5-phospho-alpha-D-ribose 1-diphosphate</text>
        <dbReference type="Rhea" id="RHEA:10800"/>
        <dbReference type="ChEBI" id="CHEBI:17712"/>
        <dbReference type="ChEBI" id="CHEBI:33019"/>
        <dbReference type="ChEBI" id="CHEBI:57464"/>
        <dbReference type="ChEBI" id="CHEBI:58017"/>
        <dbReference type="EC" id="2.4.2.22"/>
    </reaction>
</comment>
<feature type="domain" description="Phosphoribosyltransferase" evidence="7">
    <location>
        <begin position="60"/>
        <end position="156"/>
    </location>
</feature>
<dbReference type="CDD" id="cd06223">
    <property type="entry name" value="PRTases_typeI"/>
    <property type="match status" value="1"/>
</dbReference>
<evidence type="ECO:0000256" key="1">
    <source>
        <dbReference type="ARBA" id="ARBA00022490"/>
    </source>
</evidence>
<evidence type="ECO:0000256" key="5">
    <source>
        <dbReference type="HAMAP-Rule" id="MF_01184"/>
    </source>
</evidence>